<evidence type="ECO:0000313" key="1">
    <source>
        <dbReference type="EMBL" id="KAL0499068.1"/>
    </source>
</evidence>
<organism evidence="1 2">
    <name type="scientific">Leishmania shawi</name>
    <dbReference type="NCBI Taxonomy" id="5680"/>
    <lineage>
        <taxon>Eukaryota</taxon>
        <taxon>Discoba</taxon>
        <taxon>Euglenozoa</taxon>
        <taxon>Kinetoplastea</taxon>
        <taxon>Metakinetoplastina</taxon>
        <taxon>Trypanosomatida</taxon>
        <taxon>Trypanosomatidae</taxon>
        <taxon>Leishmaniinae</taxon>
        <taxon>Leishmania</taxon>
        <taxon>Leishmania guyanensis species complex</taxon>
    </lineage>
</organism>
<proteinExistence type="predicted"/>
<protein>
    <submittedName>
        <fullName evidence="1">Uncharacterized protein</fullName>
    </submittedName>
</protein>
<keyword evidence="2" id="KW-1185">Reference proteome</keyword>
<sequence length="80" mass="8790">MRLGTTLGEQLATRTQYTFMSVSFNHDQQTVQVCQELLRRLSQSTPTPMGYDGCGRHRAHCGSNLLPALAGMCSAAHGRH</sequence>
<accession>A0ABR3E0P9</accession>
<dbReference type="Proteomes" id="UP001443563">
    <property type="component" value="Unassembled WGS sequence"/>
</dbReference>
<gene>
    <name evidence="1" type="ORF">Q4I29_005753</name>
</gene>
<evidence type="ECO:0000313" key="2">
    <source>
        <dbReference type="Proteomes" id="UP001443563"/>
    </source>
</evidence>
<reference evidence="1 2" key="1">
    <citation type="submission" date="2024-02" db="EMBL/GenBank/DDBJ databases">
        <title>FIRST GENOME SEQUENCES OF Leishmania (Viannia) shawi, Leishmania (Viannia) lindenbergi AND Leishmania (Viannia) utingensis.</title>
        <authorList>
            <person name="Resadore F."/>
            <person name="Custodio M.G.F."/>
            <person name="Boite M.C."/>
            <person name="Cupolillo E."/>
            <person name="Ferreira G.E.M."/>
        </authorList>
    </citation>
    <scope>NUCLEOTIDE SEQUENCE [LARGE SCALE GENOMIC DNA]</scope>
    <source>
        <strain evidence="1 2">MCEB/BR/1984/M8408</strain>
    </source>
</reference>
<comment type="caution">
    <text evidence="1">The sequence shown here is derived from an EMBL/GenBank/DDBJ whole genome shotgun (WGS) entry which is preliminary data.</text>
</comment>
<name>A0ABR3E0P9_9TRYP</name>
<dbReference type="EMBL" id="JBAMZM010000032">
    <property type="protein sequence ID" value="KAL0499068.1"/>
    <property type="molecule type" value="Genomic_DNA"/>
</dbReference>